<evidence type="ECO:0000313" key="2">
    <source>
        <dbReference type="Proteomes" id="UP001162992"/>
    </source>
</evidence>
<dbReference type="Proteomes" id="UP001162992">
    <property type="component" value="Chromosome 1"/>
</dbReference>
<keyword evidence="2" id="KW-1185">Reference proteome</keyword>
<name>A0ACC2EYN1_DIPCM</name>
<comment type="caution">
    <text evidence="1">The sequence shown here is derived from an EMBL/GenBank/DDBJ whole genome shotgun (WGS) entry which is preliminary data.</text>
</comment>
<proteinExistence type="predicted"/>
<dbReference type="EMBL" id="CM055092">
    <property type="protein sequence ID" value="KAJ7571602.1"/>
    <property type="molecule type" value="Genomic_DNA"/>
</dbReference>
<reference evidence="2" key="1">
    <citation type="journal article" date="2024" name="Proc. Natl. Acad. Sci. U.S.A.">
        <title>Extraordinary preservation of gene collinearity over three hundred million years revealed in homosporous lycophytes.</title>
        <authorList>
            <person name="Li C."/>
            <person name="Wickell D."/>
            <person name="Kuo L.Y."/>
            <person name="Chen X."/>
            <person name="Nie B."/>
            <person name="Liao X."/>
            <person name="Peng D."/>
            <person name="Ji J."/>
            <person name="Jenkins J."/>
            <person name="Williams M."/>
            <person name="Shu S."/>
            <person name="Plott C."/>
            <person name="Barry K."/>
            <person name="Rajasekar S."/>
            <person name="Grimwood J."/>
            <person name="Han X."/>
            <person name="Sun S."/>
            <person name="Hou Z."/>
            <person name="He W."/>
            <person name="Dai G."/>
            <person name="Sun C."/>
            <person name="Schmutz J."/>
            <person name="Leebens-Mack J.H."/>
            <person name="Li F.W."/>
            <person name="Wang L."/>
        </authorList>
    </citation>
    <scope>NUCLEOTIDE SEQUENCE [LARGE SCALE GENOMIC DNA]</scope>
    <source>
        <strain evidence="2">cv. PW_Plant_1</strain>
    </source>
</reference>
<evidence type="ECO:0000313" key="1">
    <source>
        <dbReference type="EMBL" id="KAJ7571602.1"/>
    </source>
</evidence>
<organism evidence="1 2">
    <name type="scientific">Diphasiastrum complanatum</name>
    <name type="common">Issler's clubmoss</name>
    <name type="synonym">Lycopodium complanatum</name>
    <dbReference type="NCBI Taxonomy" id="34168"/>
    <lineage>
        <taxon>Eukaryota</taxon>
        <taxon>Viridiplantae</taxon>
        <taxon>Streptophyta</taxon>
        <taxon>Embryophyta</taxon>
        <taxon>Tracheophyta</taxon>
        <taxon>Lycopodiopsida</taxon>
        <taxon>Lycopodiales</taxon>
        <taxon>Lycopodiaceae</taxon>
        <taxon>Lycopodioideae</taxon>
        <taxon>Diphasiastrum</taxon>
    </lineage>
</organism>
<gene>
    <name evidence="1" type="ORF">O6H91_01G168500</name>
</gene>
<sequence length="697" mass="79232">MDDELQSLVNYYARVGYGHHILTVCSQQLKKRPHDPCLLFWHAFGAILEGLYPEGLQALGSIQENNEFQFGVIAVKIHAWQFYGVLAEEDQDLFQHLSSAEKNASEKSLLHAAIVYWNLPGTQNLQRAKDLIARIMIIQPQCLQAKCIRGWIVLREIESENLNVSDFGSAEDALEYFSDVIRKGTSIEASLGRSYYYEIKRDYTRALSELNQVIVNHPRFLPALCEKGRLCLLMQEWDLVRDTSQQILAKDSENIDGLRLRIHWMLCHENQVASAARHVVDLLKSIDHNEPHNANLYYEASRTIAAIAGRRASEVLHKTITLVQRAQAIIPEKASYVVELANQLFLLEDYTSAISQYRLASQMDKVNMDSMHGLTQCLLFMGTVKEAEEQLEFLFQISVSFRRSARLTYLFAQWEWRKSKSHERCYALLAETMDLHKKTIRSKYDYAYYAELNPDMLFGVAQLYFTLFRLETKGPYKEQSLPLVNSASILEMVLSAIPGLLSGQLMLAYVYFCLADVESAFNTIQVILRLDSSCARAQFLLAQVLESATSLALPSQLKGENQATINTSRFEVFADTTNTERALLYVLLAKVHVKMDHLLEATSTIDKAKLQFEGTSEEAQIIIASSELAIARGNVEAALDILNQVPYESNYYISAKVALADIYLNVKHSKELFASCYAELADHFPHVKVWKSAHCRF</sequence>
<protein>
    <submittedName>
        <fullName evidence="1">Uncharacterized protein</fullName>
    </submittedName>
</protein>
<accession>A0ACC2EYN1</accession>